<evidence type="ECO:0000259" key="1">
    <source>
        <dbReference type="PROSITE" id="PS50878"/>
    </source>
</evidence>
<organism evidence="2 3">
    <name type="scientific">Podarcis muralis</name>
    <name type="common">Wall lizard</name>
    <name type="synonym">Lacerta muralis</name>
    <dbReference type="NCBI Taxonomy" id="64176"/>
    <lineage>
        <taxon>Eukaryota</taxon>
        <taxon>Metazoa</taxon>
        <taxon>Chordata</taxon>
        <taxon>Craniata</taxon>
        <taxon>Vertebrata</taxon>
        <taxon>Euteleostomi</taxon>
        <taxon>Lepidosauria</taxon>
        <taxon>Squamata</taxon>
        <taxon>Bifurcata</taxon>
        <taxon>Unidentata</taxon>
        <taxon>Episquamata</taxon>
        <taxon>Laterata</taxon>
        <taxon>Lacertibaenia</taxon>
        <taxon>Lacertidae</taxon>
        <taxon>Podarcis</taxon>
    </lineage>
</organism>
<dbReference type="AlphaFoldDB" id="A0A670HPA6"/>
<dbReference type="Pfam" id="PF00078">
    <property type="entry name" value="RVT_1"/>
    <property type="match status" value="1"/>
</dbReference>
<evidence type="ECO:0000313" key="3">
    <source>
        <dbReference type="Proteomes" id="UP000472272"/>
    </source>
</evidence>
<sequence>MVLKVYSWNVNGMNDKGKRNKIEHILKKEGLDVICLQETHIARKHKKMLINHRLGNEFFSLDSSKKRGVVIYIKKQIEAKHIFNDEEGRMVAVQIKWQGEKLIIVGIYAPNEKKSEFYERLEGKLLEYADQKIILLGDMNGVVSLELDRQRNSKGKEGKLPRTFFSLAQSCNLVDIWRSKHPLDKQYTFHSEPNESLSRIDQIWISKELVFRSITVEIQVRTISDHNPIKMALKGQESRLNRWKLRDYLLDDQEIVEKAQNRLKEYFEDNLGKDTKLNVVWDAGKAVMRGFFIQQSAIKNKKREKGKKEIVQQIAENEQKLSQNPKNKKLKENIKVLQSQYAMLINREIEWKIKRLRQRNFEYANKPGKLLAWQLKKRKEQNTINKIVVEGEEITKPKEIRRAFSDFYGELFKNADKNKTRKIERYIKSKNINKIPIAAKAKLNAPIETDEIKAIITDLKNGKAPGPDGFTSRYYKEMILVLLNPLQVVMNNILKQREIPETWKEALITLIPKQDSDPEQIKNYRPISLLNIDYKIFAGILARRLKSILVESIHKDQAGFLPGRQMKDNLRNIINIIEYLTERSDKQGVLLFVDAEKAFDNVSWEFMLKYLESMEVGAEFYNGIKAIYTDQKAKLIINNEESREIIVSKGTRQGCPLSPLLFIMILEILLNSIRNNKEIKGIKVGQHEYKTKAFADDLVVTIEDPLDSIKEVLAEIEHYGEVTGFKLNKRKTKIITKNMHVDQIEELQRVTEIEVSKKVKYLGVWVTSKNIDLFKNNYETTWKGIKKDIEIWSRLKLSFWGRIATIKMSVLPRILFYFQNIPVIKGTKIFNSWNKVISKFIWQGRKPRIKFKILTDAKERGGFALPDLKLYYEASCLCWVRTWIKLEDTEVLDLEGHNNRFGWHAYLWHEKKKVHREFVKHIFRGSLLEVWERYKVGLEPKTPKWLSPLEAMSVTRKDKSTKWATYEHLLKKEEGDWKLRPYEQVKSLVYDWLHYHQINGMFKKDVKENGYADKNSRFQVEILDNNIKILSKMYKQLLEWNLADEEVKVAMIHWARDLGRIVYLEEWDKLWNQHLNFSACVVLKENLMKMFYRWYLTPVKLARMYGSCNKCWKCKEKEGSFYHMWWECQKVKKFWESVYNELKKILRYTFVERPEAFLLGMVGREIKKEDYRLFQYATAAARVLIAKNWKVEGLPTLEEWRYKLLEYAEMDRLSGKIRYIKDQRFVKDWESFTKYLENLTDDQITLVGYKTAL</sequence>
<name>A0A670HPA6_PODMU</name>
<dbReference type="GeneTree" id="ENSGT01150000286916"/>
<dbReference type="PROSITE" id="PS50878">
    <property type="entry name" value="RT_POL"/>
    <property type="match status" value="1"/>
</dbReference>
<dbReference type="OMA" id="NTISCIY"/>
<dbReference type="InterPro" id="IPR036691">
    <property type="entry name" value="Endo/exonu/phosph_ase_sf"/>
</dbReference>
<dbReference type="PANTHER" id="PTHR31635">
    <property type="entry name" value="REVERSE TRANSCRIPTASE DOMAIN-CONTAINING PROTEIN-RELATED"/>
    <property type="match status" value="1"/>
</dbReference>
<dbReference type="Proteomes" id="UP000472272">
    <property type="component" value="Chromosome 3"/>
</dbReference>
<dbReference type="SUPFAM" id="SSF56672">
    <property type="entry name" value="DNA/RNA polymerases"/>
    <property type="match status" value="1"/>
</dbReference>
<evidence type="ECO:0000313" key="2">
    <source>
        <dbReference type="Ensembl" id="ENSPMRP00000001085.1"/>
    </source>
</evidence>
<reference evidence="2" key="3">
    <citation type="submission" date="2025-09" db="UniProtKB">
        <authorList>
            <consortium name="Ensembl"/>
        </authorList>
    </citation>
    <scope>IDENTIFICATION</scope>
</reference>
<reference evidence="2" key="2">
    <citation type="submission" date="2025-08" db="UniProtKB">
        <authorList>
            <consortium name="Ensembl"/>
        </authorList>
    </citation>
    <scope>IDENTIFICATION</scope>
</reference>
<dbReference type="InterPro" id="IPR000477">
    <property type="entry name" value="RT_dom"/>
</dbReference>
<dbReference type="Pfam" id="PF03372">
    <property type="entry name" value="Exo_endo_phos"/>
    <property type="match status" value="1"/>
</dbReference>
<dbReference type="Gene3D" id="3.60.10.10">
    <property type="entry name" value="Endonuclease/exonuclease/phosphatase"/>
    <property type="match status" value="1"/>
</dbReference>
<dbReference type="SUPFAM" id="SSF56219">
    <property type="entry name" value="DNase I-like"/>
    <property type="match status" value="1"/>
</dbReference>
<dbReference type="InterPro" id="IPR005135">
    <property type="entry name" value="Endo/exonuclease/phosphatase"/>
</dbReference>
<dbReference type="Ensembl" id="ENSPMRT00000001147.1">
    <property type="protein sequence ID" value="ENSPMRP00000001085.1"/>
    <property type="gene ID" value="ENSPMRG00000000800.1"/>
</dbReference>
<feature type="domain" description="Reverse transcriptase" evidence="1">
    <location>
        <begin position="492"/>
        <end position="766"/>
    </location>
</feature>
<keyword evidence="3" id="KW-1185">Reference proteome</keyword>
<accession>A0A670HPA6</accession>
<protein>
    <recommendedName>
        <fullName evidence="1">Reverse transcriptase domain-containing protein</fullName>
    </recommendedName>
</protein>
<reference evidence="2 3" key="1">
    <citation type="journal article" date="2019" name="Proc. Natl. Acad. Sci. U.S.A.">
        <title>Regulatory changes in pterin and carotenoid genes underlie balanced color polymorphisms in the wall lizard.</title>
        <authorList>
            <person name="Andrade P."/>
            <person name="Pinho C."/>
            <person name="Perez I de Lanuza G."/>
            <person name="Afonso S."/>
            <person name="Brejcha J."/>
            <person name="Rubin C.J."/>
            <person name="Wallerman O."/>
            <person name="Pereira P."/>
            <person name="Sabatino S.J."/>
            <person name="Bellati A."/>
            <person name="Pellitteri-Rosa D."/>
            <person name="Bosakova Z."/>
            <person name="Bunikis I."/>
            <person name="Carretero M.A."/>
            <person name="Feiner N."/>
            <person name="Marsik P."/>
            <person name="Pauperio F."/>
            <person name="Salvi D."/>
            <person name="Soler L."/>
            <person name="While G.M."/>
            <person name="Uller T."/>
            <person name="Font E."/>
            <person name="Andersson L."/>
            <person name="Carneiro M."/>
        </authorList>
    </citation>
    <scope>NUCLEOTIDE SEQUENCE</scope>
</reference>
<dbReference type="InterPro" id="IPR043502">
    <property type="entry name" value="DNA/RNA_pol_sf"/>
</dbReference>
<dbReference type="CDD" id="cd01650">
    <property type="entry name" value="RT_nLTR_like"/>
    <property type="match status" value="1"/>
</dbReference>
<dbReference type="GO" id="GO:0003824">
    <property type="term" value="F:catalytic activity"/>
    <property type="evidence" value="ECO:0007669"/>
    <property type="project" value="InterPro"/>
</dbReference>
<proteinExistence type="predicted"/>
<dbReference type="PANTHER" id="PTHR31635:SF196">
    <property type="entry name" value="REVERSE TRANSCRIPTASE DOMAIN-CONTAINING PROTEIN-RELATED"/>
    <property type="match status" value="1"/>
</dbReference>
<dbReference type="CDD" id="cd09076">
    <property type="entry name" value="L1-EN"/>
    <property type="match status" value="1"/>
</dbReference>